<feature type="domain" description="C2H2-type" evidence="11">
    <location>
        <begin position="184"/>
        <end position="213"/>
    </location>
</feature>
<evidence type="ECO:0000256" key="3">
    <source>
        <dbReference type="ARBA" id="ARBA00022737"/>
    </source>
</evidence>
<evidence type="ECO:0000256" key="10">
    <source>
        <dbReference type="SAM" id="MobiDB-lite"/>
    </source>
</evidence>
<dbReference type="Gene3D" id="3.30.160.60">
    <property type="entry name" value="Classic Zinc Finger"/>
    <property type="match status" value="5"/>
</dbReference>
<reference evidence="12" key="1">
    <citation type="journal article" date="2021" name="Nat. Commun.">
        <title>Genetic determinants of endophytism in the Arabidopsis root mycobiome.</title>
        <authorList>
            <person name="Mesny F."/>
            <person name="Miyauchi S."/>
            <person name="Thiergart T."/>
            <person name="Pickel B."/>
            <person name="Atanasova L."/>
            <person name="Karlsson M."/>
            <person name="Huettel B."/>
            <person name="Barry K.W."/>
            <person name="Haridas S."/>
            <person name="Chen C."/>
            <person name="Bauer D."/>
            <person name="Andreopoulos W."/>
            <person name="Pangilinan J."/>
            <person name="LaButti K."/>
            <person name="Riley R."/>
            <person name="Lipzen A."/>
            <person name="Clum A."/>
            <person name="Drula E."/>
            <person name="Henrissat B."/>
            <person name="Kohler A."/>
            <person name="Grigoriev I.V."/>
            <person name="Martin F.M."/>
            <person name="Hacquard S."/>
        </authorList>
    </citation>
    <scope>NUCLEOTIDE SEQUENCE</scope>
    <source>
        <strain evidence="12">MPI-CAGE-CH-0230</strain>
    </source>
</reference>
<feature type="domain" description="C2H2-type" evidence="11">
    <location>
        <begin position="123"/>
        <end position="152"/>
    </location>
</feature>
<keyword evidence="6" id="KW-0805">Transcription regulation</keyword>
<dbReference type="Pfam" id="PF00096">
    <property type="entry name" value="zf-C2H2"/>
    <property type="match status" value="3"/>
</dbReference>
<dbReference type="SUPFAM" id="SSF57667">
    <property type="entry name" value="beta-beta-alpha zinc fingers"/>
    <property type="match status" value="3"/>
</dbReference>
<gene>
    <name evidence="12" type="ORF">B0I36DRAFT_284281</name>
</gene>
<evidence type="ECO:0000256" key="5">
    <source>
        <dbReference type="ARBA" id="ARBA00022833"/>
    </source>
</evidence>
<feature type="compositionally biased region" description="Polar residues" evidence="10">
    <location>
        <begin position="88"/>
        <end position="102"/>
    </location>
</feature>
<dbReference type="FunFam" id="3.30.160.60:FF:000125">
    <property type="entry name" value="Putative zinc finger protein 143"/>
    <property type="match status" value="1"/>
</dbReference>
<evidence type="ECO:0000256" key="8">
    <source>
        <dbReference type="ARBA" id="ARBA00023242"/>
    </source>
</evidence>
<name>A0A9P8YFT7_9PEZI</name>
<evidence type="ECO:0000259" key="11">
    <source>
        <dbReference type="PROSITE" id="PS50157"/>
    </source>
</evidence>
<dbReference type="PANTHER" id="PTHR46179">
    <property type="entry name" value="ZINC FINGER PROTEIN"/>
    <property type="match status" value="1"/>
</dbReference>
<dbReference type="OrthoDB" id="4748970at2759"/>
<evidence type="ECO:0000256" key="1">
    <source>
        <dbReference type="ARBA" id="ARBA00004123"/>
    </source>
</evidence>
<feature type="compositionally biased region" description="Acidic residues" evidence="10">
    <location>
        <begin position="72"/>
        <end position="87"/>
    </location>
</feature>
<protein>
    <recommendedName>
        <fullName evidence="11">C2H2-type domain-containing protein</fullName>
    </recommendedName>
</protein>
<dbReference type="InterPro" id="IPR051061">
    <property type="entry name" value="Zinc_finger_trans_reg"/>
</dbReference>
<keyword evidence="4 9" id="KW-0863">Zinc-finger</keyword>
<sequence>MSSPKGISSTSPGLPPVLVISNPSPGHTATSSLNVRKTMKRKAENERSTAAALRGPKRSCIEDPDSSYPVDLLDDGDDDYVDNDDASESGSHYAATQTSTRAADTPLTPLSPARKFPSEFKTIKCTFPGCDKAYNRPARLAAHLRSHSNDRPFRCTYPDCDKSYIEEKHLKQHIKGSHTNEREHVCQEPDCGKSFLTATRLRRHQAVHEGQERFRCRDYPPCNQTFRKHQTLQRHIRSDHLKVSPFPCNYKDEETGVVCKAGFENSGALRRHQEREHGELRFWCDECSKGAAGERGSPGRAGFPSLALLQAHIKTAHVACMFCGEMCNGRESLEEHIEVQHSTQSTGGERKRVSCSWPGCKKTFAKQANLNVHVRSVHEGQRFICGQVDLSGTPDICAWPQDDGCGESFTTKANLENHVRFVHLKFQRPERERHSEASRSAANPLLDALSGSGASFRHTIACTVEGCTFKLATAGELEGHLQKEHSLFMPTMHETLESTSDQLILDATAMSPAAAAAAAINAAAHDATASLWDNEKVDLDDTFWYGGDIAGPDFATPTYDDEWMRDEAEMRQLIGDSVSTGNHSIAHNTDAGGDISALVDPALGAMQ</sequence>
<dbReference type="InterPro" id="IPR036236">
    <property type="entry name" value="Znf_C2H2_sf"/>
</dbReference>
<dbReference type="GO" id="GO:0000981">
    <property type="term" value="F:DNA-binding transcription factor activity, RNA polymerase II-specific"/>
    <property type="evidence" value="ECO:0007669"/>
    <property type="project" value="UniProtKB-ARBA"/>
</dbReference>
<feature type="compositionally biased region" description="Polar residues" evidence="10">
    <location>
        <begin position="21"/>
        <end position="35"/>
    </location>
</feature>
<keyword evidence="8" id="KW-0539">Nucleus</keyword>
<evidence type="ECO:0000256" key="9">
    <source>
        <dbReference type="PROSITE-ProRule" id="PRU00042"/>
    </source>
</evidence>
<keyword evidence="3" id="KW-0677">Repeat</keyword>
<dbReference type="InterPro" id="IPR013087">
    <property type="entry name" value="Znf_C2H2_type"/>
</dbReference>
<dbReference type="EMBL" id="JAGTJQ010000002">
    <property type="protein sequence ID" value="KAH7038196.1"/>
    <property type="molecule type" value="Genomic_DNA"/>
</dbReference>
<comment type="subcellular location">
    <subcellularLocation>
        <location evidence="1">Nucleus</location>
    </subcellularLocation>
</comment>
<feature type="domain" description="C2H2-type" evidence="11">
    <location>
        <begin position="214"/>
        <end position="245"/>
    </location>
</feature>
<dbReference type="GeneID" id="70181107"/>
<evidence type="ECO:0000313" key="12">
    <source>
        <dbReference type="EMBL" id="KAH7038196.1"/>
    </source>
</evidence>
<keyword evidence="13" id="KW-1185">Reference proteome</keyword>
<keyword evidence="2" id="KW-0479">Metal-binding</keyword>
<dbReference type="GO" id="GO:0005634">
    <property type="term" value="C:nucleus"/>
    <property type="evidence" value="ECO:0007669"/>
    <property type="project" value="UniProtKB-SubCell"/>
</dbReference>
<evidence type="ECO:0000256" key="2">
    <source>
        <dbReference type="ARBA" id="ARBA00022723"/>
    </source>
</evidence>
<keyword evidence="7" id="KW-0804">Transcription</keyword>
<dbReference type="Proteomes" id="UP000756346">
    <property type="component" value="Unassembled WGS sequence"/>
</dbReference>
<feature type="region of interest" description="Disordered" evidence="10">
    <location>
        <begin position="1"/>
        <end position="114"/>
    </location>
</feature>
<feature type="domain" description="C2H2-type" evidence="11">
    <location>
        <begin position="395"/>
        <end position="423"/>
    </location>
</feature>
<feature type="domain" description="C2H2-type" evidence="11">
    <location>
        <begin position="353"/>
        <end position="383"/>
    </location>
</feature>
<accession>A0A9P8YFT7</accession>
<organism evidence="12 13">
    <name type="scientific">Microdochium trichocladiopsis</name>
    <dbReference type="NCBI Taxonomy" id="1682393"/>
    <lineage>
        <taxon>Eukaryota</taxon>
        <taxon>Fungi</taxon>
        <taxon>Dikarya</taxon>
        <taxon>Ascomycota</taxon>
        <taxon>Pezizomycotina</taxon>
        <taxon>Sordariomycetes</taxon>
        <taxon>Xylariomycetidae</taxon>
        <taxon>Xylariales</taxon>
        <taxon>Microdochiaceae</taxon>
        <taxon>Microdochium</taxon>
    </lineage>
</organism>
<evidence type="ECO:0000313" key="13">
    <source>
        <dbReference type="Proteomes" id="UP000756346"/>
    </source>
</evidence>
<dbReference type="GO" id="GO:0008270">
    <property type="term" value="F:zinc ion binding"/>
    <property type="evidence" value="ECO:0007669"/>
    <property type="project" value="UniProtKB-KW"/>
</dbReference>
<evidence type="ECO:0000256" key="4">
    <source>
        <dbReference type="ARBA" id="ARBA00022771"/>
    </source>
</evidence>
<evidence type="ECO:0000256" key="7">
    <source>
        <dbReference type="ARBA" id="ARBA00023163"/>
    </source>
</evidence>
<feature type="compositionally biased region" description="Polar residues" evidence="10">
    <location>
        <begin position="1"/>
        <end position="12"/>
    </location>
</feature>
<dbReference type="RefSeq" id="XP_046017317.1">
    <property type="nucleotide sequence ID" value="XM_046151561.1"/>
</dbReference>
<evidence type="ECO:0000256" key="6">
    <source>
        <dbReference type="ARBA" id="ARBA00023015"/>
    </source>
</evidence>
<dbReference type="GO" id="GO:0000978">
    <property type="term" value="F:RNA polymerase II cis-regulatory region sequence-specific DNA binding"/>
    <property type="evidence" value="ECO:0007669"/>
    <property type="project" value="UniProtKB-ARBA"/>
</dbReference>
<dbReference type="SMART" id="SM00355">
    <property type="entry name" value="ZnF_C2H2"/>
    <property type="match status" value="10"/>
</dbReference>
<proteinExistence type="predicted"/>
<dbReference type="AlphaFoldDB" id="A0A9P8YFT7"/>
<feature type="domain" description="C2H2-type" evidence="11">
    <location>
        <begin position="153"/>
        <end position="183"/>
    </location>
</feature>
<dbReference type="PROSITE" id="PS50157">
    <property type="entry name" value="ZINC_FINGER_C2H2_2"/>
    <property type="match status" value="6"/>
</dbReference>
<dbReference type="PANTHER" id="PTHR46179:SF13">
    <property type="entry name" value="C2H2-TYPE DOMAIN-CONTAINING PROTEIN"/>
    <property type="match status" value="1"/>
</dbReference>
<dbReference type="PROSITE" id="PS00028">
    <property type="entry name" value="ZINC_FINGER_C2H2_1"/>
    <property type="match status" value="5"/>
</dbReference>
<keyword evidence="5" id="KW-0862">Zinc</keyword>
<comment type="caution">
    <text evidence="12">The sequence shown here is derived from an EMBL/GenBank/DDBJ whole genome shotgun (WGS) entry which is preliminary data.</text>
</comment>